<dbReference type="Pfam" id="PF07065">
    <property type="entry name" value="D123"/>
    <property type="match status" value="1"/>
</dbReference>
<dbReference type="AlphaFoldDB" id="A0A5B8MEK6"/>
<accession>A0A5B8MEK6</accession>
<keyword evidence="5" id="KW-1185">Reference proteome</keyword>
<dbReference type="GO" id="GO:0051301">
    <property type="term" value="P:cell division"/>
    <property type="evidence" value="ECO:0007669"/>
    <property type="project" value="UniProtKB-KW"/>
</dbReference>
<evidence type="ECO:0000313" key="4">
    <source>
        <dbReference type="EMBL" id="QDZ18873.1"/>
    </source>
</evidence>
<feature type="region of interest" description="Disordered" evidence="2">
    <location>
        <begin position="60"/>
        <end position="103"/>
    </location>
</feature>
<keyword evidence="4" id="KW-0131">Cell cycle</keyword>
<evidence type="ECO:0000313" key="5">
    <source>
        <dbReference type="Proteomes" id="UP000316726"/>
    </source>
</evidence>
<dbReference type="PANTHER" id="PTHR15323">
    <property type="entry name" value="D123 PROTEIN"/>
    <property type="match status" value="1"/>
</dbReference>
<keyword evidence="4" id="KW-0132">Cell division</keyword>
<feature type="region of interest" description="Disordered" evidence="2">
    <location>
        <begin position="355"/>
        <end position="422"/>
    </location>
</feature>
<proteinExistence type="inferred from homology"/>
<dbReference type="EMBL" id="CP031035">
    <property type="protein sequence ID" value="QDZ18873.1"/>
    <property type="molecule type" value="Genomic_DNA"/>
</dbReference>
<dbReference type="STRING" id="1764295.A0A5B8MEK6"/>
<sequence length="422" mass="46983">MAMEGRDERQGPTVEEVRVCQFHVWYPKFGPKHAGKVVTLDLAGDFVEYLKEDGISVPDDSRVFGRRDSTSSSSSSSAGDDEAEESDGEKEEEGGTQDNKLSGFGDLVTRIDQAICEFEGSVMPKLNWSCPKDATWINPLSSLRCENAEEVILMLKASDRVLSDVLHAFANCSDYDPEASVRACQQVLNLKKWYDFDRRRELRCFVVKGRLIGVSQRYLSEDTSDLAADKDEIMEKVNAFFAEVVTERLDSLSSYAFDIHISRKERITILDVNPYGEPTSSLLFSWEELLENSGESDAELRLCKPEDSKRAVSEKAIYGFPAFLTGTLQNFARKMMFSIDTVSFSFRVMDTLSEKTTTSGPRMGATSGVCTSRAGAETTPPTSWTRVVPRSFTRKCQSSGSSPSRTGSSRSLESTTARSTRR</sequence>
<dbReference type="GO" id="GO:0005737">
    <property type="term" value="C:cytoplasm"/>
    <property type="evidence" value="ECO:0007669"/>
    <property type="project" value="TreeGrafter"/>
</dbReference>
<evidence type="ECO:0000259" key="3">
    <source>
        <dbReference type="Pfam" id="PF18199"/>
    </source>
</evidence>
<reference evidence="4 5" key="1">
    <citation type="submission" date="2018-07" db="EMBL/GenBank/DDBJ databases">
        <title>The complete nuclear genome of the prasinophyte Chloropicon primus (CCMP1205).</title>
        <authorList>
            <person name="Pombert J.-F."/>
            <person name="Otis C."/>
            <person name="Turmel M."/>
            <person name="Lemieux C."/>
        </authorList>
    </citation>
    <scope>NUCLEOTIDE SEQUENCE [LARGE SCALE GENOMIC DNA]</scope>
    <source>
        <strain evidence="4 5">CCMP1205</strain>
    </source>
</reference>
<comment type="similarity">
    <text evidence="1">Belongs to the CDC123 family.</text>
</comment>
<dbReference type="InterPro" id="IPR009772">
    <property type="entry name" value="CDC123"/>
</dbReference>
<feature type="domain" description="Dynein heavy chain C-terminal" evidence="3">
    <location>
        <begin position="322"/>
        <end position="365"/>
    </location>
</feature>
<dbReference type="InterPro" id="IPR041228">
    <property type="entry name" value="Dynein_C"/>
</dbReference>
<dbReference type="Pfam" id="PF18199">
    <property type="entry name" value="Dynein_C"/>
    <property type="match status" value="1"/>
</dbReference>
<dbReference type="PANTHER" id="PTHR15323:SF6">
    <property type="entry name" value="CELL DIVISION CYCLE PROTEIN 123 HOMOLOG"/>
    <property type="match status" value="1"/>
</dbReference>
<dbReference type="OrthoDB" id="360540at2759"/>
<evidence type="ECO:0000256" key="1">
    <source>
        <dbReference type="ARBA" id="ARBA00011047"/>
    </source>
</evidence>
<feature type="compositionally biased region" description="Basic and acidic residues" evidence="2">
    <location>
        <begin position="60"/>
        <end position="69"/>
    </location>
</feature>
<protein>
    <submittedName>
        <fullName evidence="4">Cell division cycle protein 123</fullName>
    </submittedName>
</protein>
<gene>
    <name evidence="4" type="ORF">A3770_02p13910</name>
</gene>
<feature type="compositionally biased region" description="Acidic residues" evidence="2">
    <location>
        <begin position="79"/>
        <end position="95"/>
    </location>
</feature>
<feature type="compositionally biased region" description="Low complexity" evidence="2">
    <location>
        <begin position="398"/>
        <end position="416"/>
    </location>
</feature>
<organism evidence="4 5">
    <name type="scientific">Chloropicon primus</name>
    <dbReference type="NCBI Taxonomy" id="1764295"/>
    <lineage>
        <taxon>Eukaryota</taxon>
        <taxon>Viridiplantae</taxon>
        <taxon>Chlorophyta</taxon>
        <taxon>Chloropicophyceae</taxon>
        <taxon>Chloropicales</taxon>
        <taxon>Chloropicaceae</taxon>
        <taxon>Chloropicon</taxon>
    </lineage>
</organism>
<dbReference type="Proteomes" id="UP000316726">
    <property type="component" value="Chromosome 2"/>
</dbReference>
<evidence type="ECO:0000256" key="2">
    <source>
        <dbReference type="SAM" id="MobiDB-lite"/>
    </source>
</evidence>
<name>A0A5B8MEK6_9CHLO</name>